<evidence type="ECO:0000259" key="2">
    <source>
        <dbReference type="PROSITE" id="PS50222"/>
    </source>
</evidence>
<evidence type="ECO:0000256" key="1">
    <source>
        <dbReference type="ARBA" id="ARBA00022837"/>
    </source>
</evidence>
<reference evidence="3 4" key="1">
    <citation type="submission" date="2018-10" db="EMBL/GenBank/DDBJ databases">
        <title>A high-quality apple genome assembly.</title>
        <authorList>
            <person name="Hu J."/>
        </authorList>
    </citation>
    <scope>NUCLEOTIDE SEQUENCE [LARGE SCALE GENOMIC DNA]</scope>
    <source>
        <strain evidence="4">cv. HFTH1</strain>
        <tissue evidence="3">Young leaf</tissue>
    </source>
</reference>
<sequence>MACRNGVIVFEDFFPAMVEKLGAEGFMEELSKGFRLLTDGEKGVITFESLKKNSVLLGLQGMSDEEIMCMLKEGDLDGDGTLDEMEFCTLMFRLSPAIMQSSEELLVEALDM</sequence>
<gene>
    <name evidence="3" type="ORF">DVH24_017099</name>
</gene>
<dbReference type="EMBL" id="RDQH01000336">
    <property type="protein sequence ID" value="RXH86046.1"/>
    <property type="molecule type" value="Genomic_DNA"/>
</dbReference>
<organism evidence="3 4">
    <name type="scientific">Malus domestica</name>
    <name type="common">Apple</name>
    <name type="synonym">Pyrus malus</name>
    <dbReference type="NCBI Taxonomy" id="3750"/>
    <lineage>
        <taxon>Eukaryota</taxon>
        <taxon>Viridiplantae</taxon>
        <taxon>Streptophyta</taxon>
        <taxon>Embryophyta</taxon>
        <taxon>Tracheophyta</taxon>
        <taxon>Spermatophyta</taxon>
        <taxon>Magnoliopsida</taxon>
        <taxon>eudicotyledons</taxon>
        <taxon>Gunneridae</taxon>
        <taxon>Pentapetalae</taxon>
        <taxon>rosids</taxon>
        <taxon>fabids</taxon>
        <taxon>Rosales</taxon>
        <taxon>Rosaceae</taxon>
        <taxon>Amygdaloideae</taxon>
        <taxon>Maleae</taxon>
        <taxon>Malus</taxon>
    </lineage>
</organism>
<dbReference type="PROSITE" id="PS50222">
    <property type="entry name" value="EF_HAND_2"/>
    <property type="match status" value="1"/>
</dbReference>
<comment type="caution">
    <text evidence="3">The sequence shown here is derived from an EMBL/GenBank/DDBJ whole genome shotgun (WGS) entry which is preliminary data.</text>
</comment>
<name>A0A498IRS3_MALDO</name>
<dbReference type="AlphaFoldDB" id="A0A498IRS3"/>
<proteinExistence type="predicted"/>
<dbReference type="KEGG" id="mdm:103446610"/>
<dbReference type="InterPro" id="IPR044205">
    <property type="entry name" value="KIC/PBP1/KRP1"/>
</dbReference>
<evidence type="ECO:0000313" key="4">
    <source>
        <dbReference type="Proteomes" id="UP000290289"/>
    </source>
</evidence>
<dbReference type="SMR" id="A0A498IRS3"/>
<feature type="domain" description="EF-hand" evidence="2">
    <location>
        <begin position="62"/>
        <end position="97"/>
    </location>
</feature>
<dbReference type="GO" id="GO:0005509">
    <property type="term" value="F:calcium ion binding"/>
    <property type="evidence" value="ECO:0007669"/>
    <property type="project" value="InterPro"/>
</dbReference>
<keyword evidence="4" id="KW-1185">Reference proteome</keyword>
<dbReference type="Gramene" id="mRNA:MD10G0260300">
    <property type="protein sequence ID" value="CDS:MD10G0260300.1"/>
    <property type="gene ID" value="MD10G0260300"/>
</dbReference>
<dbReference type="SUPFAM" id="SSF47473">
    <property type="entry name" value="EF-hand"/>
    <property type="match status" value="1"/>
</dbReference>
<dbReference type="Pfam" id="PF13833">
    <property type="entry name" value="EF-hand_8"/>
    <property type="match status" value="1"/>
</dbReference>
<dbReference type="Gene3D" id="1.10.238.10">
    <property type="entry name" value="EF-hand"/>
    <property type="match status" value="1"/>
</dbReference>
<dbReference type="InterPro" id="IPR011992">
    <property type="entry name" value="EF-hand-dom_pair"/>
</dbReference>
<keyword evidence="1" id="KW-0106">Calcium</keyword>
<dbReference type="OrthoDB" id="343296at2759"/>
<evidence type="ECO:0000313" key="3">
    <source>
        <dbReference type="EMBL" id="RXH86046.1"/>
    </source>
</evidence>
<dbReference type="InterPro" id="IPR002048">
    <property type="entry name" value="EF_hand_dom"/>
</dbReference>
<protein>
    <recommendedName>
        <fullName evidence="2">EF-hand domain-containing protein</fullName>
    </recommendedName>
</protein>
<dbReference type="Proteomes" id="UP000290289">
    <property type="component" value="Chromosome 10"/>
</dbReference>
<dbReference type="PANTHER" id="PTHR47319">
    <property type="entry name" value="CALCIUM-BINDING PROTEIN KIC"/>
    <property type="match status" value="1"/>
</dbReference>
<dbReference type="PANTHER" id="PTHR47319:SF28">
    <property type="entry name" value="EF-HAND DOMAIN-CONTAINING PROTEIN"/>
    <property type="match status" value="1"/>
</dbReference>
<dbReference type="STRING" id="3750.A0A498IRS3"/>
<dbReference type="PROSITE" id="PS00018">
    <property type="entry name" value="EF_HAND_1"/>
    <property type="match status" value="1"/>
</dbReference>
<dbReference type="InterPro" id="IPR018247">
    <property type="entry name" value="EF_Hand_1_Ca_BS"/>
</dbReference>
<accession>A0A498IRS3</accession>